<organism evidence="4 5">
    <name type="scientific">Verticiella sediminum</name>
    <dbReference type="NCBI Taxonomy" id="1247510"/>
    <lineage>
        <taxon>Bacteria</taxon>
        <taxon>Pseudomonadati</taxon>
        <taxon>Pseudomonadota</taxon>
        <taxon>Betaproteobacteria</taxon>
        <taxon>Burkholderiales</taxon>
        <taxon>Alcaligenaceae</taxon>
        <taxon>Verticiella</taxon>
    </lineage>
</organism>
<feature type="domain" description="AMP-dependent synthetase/ligase" evidence="2">
    <location>
        <begin position="20"/>
        <end position="369"/>
    </location>
</feature>
<evidence type="ECO:0000313" key="5">
    <source>
        <dbReference type="Proteomes" id="UP000318405"/>
    </source>
</evidence>
<evidence type="ECO:0000313" key="4">
    <source>
        <dbReference type="EMBL" id="TSH98873.1"/>
    </source>
</evidence>
<evidence type="ECO:0000259" key="3">
    <source>
        <dbReference type="Pfam" id="PF13193"/>
    </source>
</evidence>
<dbReference type="PANTHER" id="PTHR24096:SF267">
    <property type="entry name" value="MALONATE--COA LIGASE ACSF3, MITOCHONDRIAL"/>
    <property type="match status" value="1"/>
</dbReference>
<dbReference type="EMBL" id="VLTJ01000003">
    <property type="protein sequence ID" value="TSH98873.1"/>
    <property type="molecule type" value="Genomic_DNA"/>
</dbReference>
<name>A0A556B135_9BURK</name>
<feature type="domain" description="AMP-binding enzyme C-terminal" evidence="3">
    <location>
        <begin position="425"/>
        <end position="499"/>
    </location>
</feature>
<dbReference type="SUPFAM" id="SSF56801">
    <property type="entry name" value="Acetyl-CoA synthetase-like"/>
    <property type="match status" value="1"/>
</dbReference>
<dbReference type="PROSITE" id="PS00455">
    <property type="entry name" value="AMP_BINDING"/>
    <property type="match status" value="1"/>
</dbReference>
<dbReference type="InterPro" id="IPR000873">
    <property type="entry name" value="AMP-dep_synth/lig_dom"/>
</dbReference>
<keyword evidence="4" id="KW-0436">Ligase</keyword>
<reference evidence="4 5" key="1">
    <citation type="submission" date="2019-07" db="EMBL/GenBank/DDBJ databases">
        <title>Qingshengfaniella alkalisoli gen. nov., sp. nov., isolated from saline soil.</title>
        <authorList>
            <person name="Xu L."/>
            <person name="Huang X.-X."/>
            <person name="Sun J.-Q."/>
        </authorList>
    </citation>
    <scope>NUCLEOTIDE SEQUENCE [LARGE SCALE GENOMIC DNA]</scope>
    <source>
        <strain evidence="4 5">DSM 27279</strain>
    </source>
</reference>
<dbReference type="InterPro" id="IPR045851">
    <property type="entry name" value="AMP-bd_C_sf"/>
</dbReference>
<evidence type="ECO:0000259" key="2">
    <source>
        <dbReference type="Pfam" id="PF00501"/>
    </source>
</evidence>
<dbReference type="InterPro" id="IPR025110">
    <property type="entry name" value="AMP-bd_C"/>
</dbReference>
<proteinExistence type="predicted"/>
<dbReference type="OrthoDB" id="9766486at2"/>
<dbReference type="GO" id="GO:0016405">
    <property type="term" value="F:CoA-ligase activity"/>
    <property type="evidence" value="ECO:0007669"/>
    <property type="project" value="TreeGrafter"/>
</dbReference>
<dbReference type="PANTHER" id="PTHR24096">
    <property type="entry name" value="LONG-CHAIN-FATTY-ACID--COA LIGASE"/>
    <property type="match status" value="1"/>
</dbReference>
<dbReference type="Gene3D" id="3.30.300.30">
    <property type="match status" value="1"/>
</dbReference>
<dbReference type="AlphaFoldDB" id="A0A556B135"/>
<keyword evidence="5" id="KW-1185">Reference proteome</keyword>
<dbReference type="Proteomes" id="UP000318405">
    <property type="component" value="Unassembled WGS sequence"/>
</dbReference>
<dbReference type="RefSeq" id="WP_143946411.1">
    <property type="nucleotide sequence ID" value="NZ_BAABMB010000001.1"/>
</dbReference>
<dbReference type="InterPro" id="IPR042099">
    <property type="entry name" value="ANL_N_sf"/>
</dbReference>
<gene>
    <name evidence="4" type="ORF">FOZ76_01470</name>
</gene>
<dbReference type="Pfam" id="PF13193">
    <property type="entry name" value="AMP-binding_C"/>
    <property type="match status" value="1"/>
</dbReference>
<sequence length="534" mass="56961">MCIDSSSPAAPLPGVPDRVRQQARQRPQATALVCGERRTRYGELDALADRVGAALQRQGLGMGDVVAVCAATSIEYVAVFLGAVRIGVAVAPLPTTVTAESLAAMAQNAPASLVFADAATTPLVRNAGLGELCVMLDGDLGELAPWPGAAAREPQPVRIDPRWPFNIIYSSGTTGTPKAIMQTHARRAAQAEHGKAFGYGPDAVTLLATPLYSNTTLVGLFATLAAGGAAVLMPKFDVRGYLELAQRERATHTMLVPVQYHRILAEPEFAAFDLSAFRLKICTGAPCPPELKREAVRRWPGGFMELYGTTEGGGSCVLEAHRYPDKLHTVGRPSGGSEFRVIDDGGRELPAGEAGEIVGRSEVMMDGYHGQAAAGRDLDWFDAQGRRFLRSGDIGYFDPDGFLVLVERKKDMIISDGFNVYPSDLEAQLRQHPGVLEAAVVGVPSERWGETPVGFVVRRAGSDADPQAILQWCNQRLGKIQRLAGVQLVAALPRNPLGKVLKRELRDAYLARTAALDPPMGVATAPGVSPKIAS</sequence>
<evidence type="ECO:0000256" key="1">
    <source>
        <dbReference type="SAM" id="MobiDB-lite"/>
    </source>
</evidence>
<protein>
    <submittedName>
        <fullName evidence="4">Acyl--CoA ligase</fullName>
    </submittedName>
</protein>
<feature type="region of interest" description="Disordered" evidence="1">
    <location>
        <begin position="1"/>
        <end position="29"/>
    </location>
</feature>
<accession>A0A556B135</accession>
<dbReference type="Pfam" id="PF00501">
    <property type="entry name" value="AMP-binding"/>
    <property type="match status" value="1"/>
</dbReference>
<dbReference type="Gene3D" id="3.40.50.12780">
    <property type="entry name" value="N-terminal domain of ligase-like"/>
    <property type="match status" value="1"/>
</dbReference>
<comment type="caution">
    <text evidence="4">The sequence shown here is derived from an EMBL/GenBank/DDBJ whole genome shotgun (WGS) entry which is preliminary data.</text>
</comment>
<dbReference type="InterPro" id="IPR020845">
    <property type="entry name" value="AMP-binding_CS"/>
</dbReference>